<feature type="signal peptide" evidence="1">
    <location>
        <begin position="1"/>
        <end position="18"/>
    </location>
</feature>
<name>A0A8S1HBS1_9PELO</name>
<comment type="caution">
    <text evidence="2">The sequence shown here is derived from an EMBL/GenBank/DDBJ whole genome shotgun (WGS) entry which is preliminary data.</text>
</comment>
<sequence length="647" mass="70969">MAFRLLLLFLSLLPTASALCKSCTLPPFVPEPEEVIGMNLYAPKIRTSTSADGCETSEISCELLPNNVQQPNLYVRMGEGLSAFPPLVSINMTCQDGAATFSLGGTSYVFDSFMCADTSLCKSCTLPPFVPEPEEVIGMNLYAPKIRTSTSADGCETSEISCELLSYNVQQPNLYVRMGDVLSPFPPLVSINMTCQDGAATFLLVGTSYVFDSFMCADTSLCFDCSLPPAFVPDPNIDDFFYQYPINYSPSEDSRGCPAYTAYCKKLDPALYGQKPSIVWFAGGQGFGNNADNAKLTCLNNISYIEIGNTTTEFKHVGCSTNRCFDCSLPPAFVPDPNIDDFFYQYPINYSPSEDSRGCPAYTAYCKKLDPALYGQKPSIVWFAGGQGFGNNADNAKLTCLNNISYIEIGNTTTEFKHVGCSTNRCFDCSLPPAFVPDPNIDDFFYQYPINYSPSEDSRGCPAYTAYCKKLDPALYGQKPSIVWFAGGQGFGNNADNAKLTCLNNISYIEIGNISTEFKHVGCSTNKLSNFRKEAVVPPEPYRDDSRSPKCATCDLPFLPPSKPEKKDYYYAPTKNITESDCSTYHYCAALDETIYKQPSTLMILIDSSYKAMSNVIRKGCSSGLIFIYDGTTVVKSEGAACFAEKK</sequence>
<accession>A0A8S1HBS1</accession>
<organism evidence="2 3">
    <name type="scientific">Caenorhabditis auriculariae</name>
    <dbReference type="NCBI Taxonomy" id="2777116"/>
    <lineage>
        <taxon>Eukaryota</taxon>
        <taxon>Metazoa</taxon>
        <taxon>Ecdysozoa</taxon>
        <taxon>Nematoda</taxon>
        <taxon>Chromadorea</taxon>
        <taxon>Rhabditida</taxon>
        <taxon>Rhabditina</taxon>
        <taxon>Rhabditomorpha</taxon>
        <taxon>Rhabditoidea</taxon>
        <taxon>Rhabditidae</taxon>
        <taxon>Peloderinae</taxon>
        <taxon>Caenorhabditis</taxon>
    </lineage>
</organism>
<protein>
    <submittedName>
        <fullName evidence="2">Uncharacterized protein</fullName>
    </submittedName>
</protein>
<dbReference type="AlphaFoldDB" id="A0A8S1HBS1"/>
<keyword evidence="1" id="KW-0732">Signal</keyword>
<reference evidence="2" key="1">
    <citation type="submission" date="2020-10" db="EMBL/GenBank/DDBJ databases">
        <authorList>
            <person name="Kikuchi T."/>
        </authorList>
    </citation>
    <scope>NUCLEOTIDE SEQUENCE</scope>
    <source>
        <strain evidence="2">NKZ352</strain>
    </source>
</reference>
<dbReference type="Proteomes" id="UP000835052">
    <property type="component" value="Unassembled WGS sequence"/>
</dbReference>
<proteinExistence type="predicted"/>
<gene>
    <name evidence="2" type="ORF">CAUJ_LOCUS8564</name>
</gene>
<evidence type="ECO:0000313" key="2">
    <source>
        <dbReference type="EMBL" id="CAD6192645.1"/>
    </source>
</evidence>
<keyword evidence="3" id="KW-1185">Reference proteome</keyword>
<dbReference type="EMBL" id="CAJGYM010000029">
    <property type="protein sequence ID" value="CAD6192645.1"/>
    <property type="molecule type" value="Genomic_DNA"/>
</dbReference>
<feature type="chain" id="PRO_5035714087" evidence="1">
    <location>
        <begin position="19"/>
        <end position="647"/>
    </location>
</feature>
<evidence type="ECO:0000313" key="3">
    <source>
        <dbReference type="Proteomes" id="UP000835052"/>
    </source>
</evidence>
<evidence type="ECO:0000256" key="1">
    <source>
        <dbReference type="SAM" id="SignalP"/>
    </source>
</evidence>